<dbReference type="AlphaFoldDB" id="A0A812C060"/>
<dbReference type="InterPro" id="IPR036849">
    <property type="entry name" value="Enolase-like_C_sf"/>
</dbReference>
<gene>
    <name evidence="10" type="ORF">SPHA_28826</name>
</gene>
<feature type="domain" description="Enolase C-terminal TIM barrel" evidence="8">
    <location>
        <begin position="238"/>
        <end position="543"/>
    </location>
</feature>
<feature type="compositionally biased region" description="Basic residues" evidence="7">
    <location>
        <begin position="169"/>
        <end position="179"/>
    </location>
</feature>
<feature type="region of interest" description="Disordered" evidence="7">
    <location>
        <begin position="138"/>
        <end position="183"/>
    </location>
</feature>
<dbReference type="PANTHER" id="PTHR11902">
    <property type="entry name" value="ENOLASE"/>
    <property type="match status" value="1"/>
</dbReference>
<dbReference type="PANTHER" id="PTHR11902:SF30">
    <property type="entry name" value="ENOLASE 4"/>
    <property type="match status" value="1"/>
</dbReference>
<feature type="domain" description="Enolase N-terminal" evidence="9">
    <location>
        <begin position="26"/>
        <end position="225"/>
    </location>
</feature>
<evidence type="ECO:0000256" key="5">
    <source>
        <dbReference type="ARBA" id="ARBA00023239"/>
    </source>
</evidence>
<dbReference type="EC" id="4.2.1.11" evidence="3"/>
<evidence type="ECO:0000256" key="4">
    <source>
        <dbReference type="ARBA" id="ARBA00023152"/>
    </source>
</evidence>
<dbReference type="EMBL" id="CAHIKZ030001136">
    <property type="protein sequence ID" value="CAE1254151.1"/>
    <property type="molecule type" value="Genomic_DNA"/>
</dbReference>
<evidence type="ECO:0000256" key="6">
    <source>
        <dbReference type="ARBA" id="ARBA00031125"/>
    </source>
</evidence>
<evidence type="ECO:0000256" key="1">
    <source>
        <dbReference type="ARBA" id="ARBA00005031"/>
    </source>
</evidence>
<comment type="similarity">
    <text evidence="2">Belongs to the enolase family.</text>
</comment>
<dbReference type="GO" id="GO:0000287">
    <property type="term" value="F:magnesium ion binding"/>
    <property type="evidence" value="ECO:0007669"/>
    <property type="project" value="InterPro"/>
</dbReference>
<evidence type="ECO:0000313" key="11">
    <source>
        <dbReference type="Proteomes" id="UP000597762"/>
    </source>
</evidence>
<reference evidence="10" key="1">
    <citation type="submission" date="2021-01" db="EMBL/GenBank/DDBJ databases">
        <authorList>
            <person name="Li R."/>
            <person name="Bekaert M."/>
        </authorList>
    </citation>
    <scope>NUCLEOTIDE SEQUENCE</scope>
    <source>
        <strain evidence="10">Farmed</strain>
    </source>
</reference>
<dbReference type="InterPro" id="IPR020810">
    <property type="entry name" value="Enolase_C"/>
</dbReference>
<protein>
    <recommendedName>
        <fullName evidence="3">phosphopyruvate hydratase</fullName>
        <ecNumber evidence="3">4.2.1.11</ecNumber>
    </recommendedName>
    <alternativeName>
        <fullName evidence="6">2-phospho-D-glycerate hydro-lyase</fullName>
    </alternativeName>
</protein>
<dbReference type="SMART" id="SM01192">
    <property type="entry name" value="Enolase_C"/>
    <property type="match status" value="1"/>
</dbReference>
<comment type="caution">
    <text evidence="10">The sequence shown here is derived from an EMBL/GenBank/DDBJ whole genome shotgun (WGS) entry which is preliminary data.</text>
</comment>
<dbReference type="InterPro" id="IPR000941">
    <property type="entry name" value="Enolase"/>
</dbReference>
<dbReference type="Gene3D" id="3.30.390.10">
    <property type="entry name" value="Enolase-like, N-terminal domain"/>
    <property type="match status" value="1"/>
</dbReference>
<sequence length="570" mass="63690">MFYEDPVDVFGYLANYFEAYTQPVTIHKLHAYTAWDSKGEPTLGIDIHCIVKNKKKLLTSMISAGYDSQTWNQFKIKEIIEEKQRKLISVEIAIGYINGSFGEQFHGQELLNSQQKTDAIIKDFFDALQKAAEEEKKKQEVAVEAKVDESGPSDVSGMEPDRSSTSKKGPNKKSAKAAKSKVDITLPPNDPPYEWVVGSPAGSALSQAMCIAEATVRDVFLFEHIASLATGNNQVPTSYRLPLLMVTMLHCGKLSAGKVNAFKEVLLIPNFHFTMKECVSHLLCIHDHLITILLDTYPKLMYNLNKVSDIGAITVQFDKPEQVLDLIIEAIEGAGFTPGKDFSIVIDCAANEVVDMEKGRYEFVTGINMKSMADAVEFWMDLVTSYPTIVGLIDPLRRKEGKSLLQLCQYISSHCLIIEDCNSNCKEAKTPDQPESTFSPLSDDISQQTHEHNSEQVDIYVRSGQVFRLQQSTTVTDLINSVAEHNEAGTYSILSVCQGEGQEPFIADLAVGLRSRFLKTGGLSRGERFQNLCNETLNKKNKNKQILFTPIDFEDFPKLIEQSLRSYTVF</sequence>
<evidence type="ECO:0000256" key="3">
    <source>
        <dbReference type="ARBA" id="ARBA00012058"/>
    </source>
</evidence>
<evidence type="ECO:0000259" key="9">
    <source>
        <dbReference type="SMART" id="SM01193"/>
    </source>
</evidence>
<dbReference type="Pfam" id="PF00113">
    <property type="entry name" value="Enolase_C"/>
    <property type="match status" value="2"/>
</dbReference>
<dbReference type="SUPFAM" id="SSF54826">
    <property type="entry name" value="Enolase N-terminal domain-like"/>
    <property type="match status" value="1"/>
</dbReference>
<proteinExistence type="inferred from homology"/>
<name>A0A812C060_ACAPH</name>
<dbReference type="OrthoDB" id="10009078at2759"/>
<dbReference type="GO" id="GO:0004634">
    <property type="term" value="F:phosphopyruvate hydratase activity"/>
    <property type="evidence" value="ECO:0007669"/>
    <property type="project" value="UniProtKB-EC"/>
</dbReference>
<keyword evidence="11" id="KW-1185">Reference proteome</keyword>
<feature type="compositionally biased region" description="Basic and acidic residues" evidence="7">
    <location>
        <begin position="138"/>
        <end position="149"/>
    </location>
</feature>
<evidence type="ECO:0000313" key="10">
    <source>
        <dbReference type="EMBL" id="CAE1254151.1"/>
    </source>
</evidence>
<dbReference type="GO" id="GO:0000015">
    <property type="term" value="C:phosphopyruvate hydratase complex"/>
    <property type="evidence" value="ECO:0007669"/>
    <property type="project" value="InterPro"/>
</dbReference>
<dbReference type="InterPro" id="IPR029017">
    <property type="entry name" value="Enolase-like_N"/>
</dbReference>
<dbReference type="Proteomes" id="UP000597762">
    <property type="component" value="Unassembled WGS sequence"/>
</dbReference>
<organism evidence="10 11">
    <name type="scientific">Acanthosepion pharaonis</name>
    <name type="common">Pharaoh cuttlefish</name>
    <name type="synonym">Sepia pharaonis</name>
    <dbReference type="NCBI Taxonomy" id="158019"/>
    <lineage>
        <taxon>Eukaryota</taxon>
        <taxon>Metazoa</taxon>
        <taxon>Spiralia</taxon>
        <taxon>Lophotrochozoa</taxon>
        <taxon>Mollusca</taxon>
        <taxon>Cephalopoda</taxon>
        <taxon>Coleoidea</taxon>
        <taxon>Decapodiformes</taxon>
        <taxon>Sepiida</taxon>
        <taxon>Sepiina</taxon>
        <taxon>Sepiidae</taxon>
        <taxon>Acanthosepion</taxon>
    </lineage>
</organism>
<dbReference type="SUPFAM" id="SSF51604">
    <property type="entry name" value="Enolase C-terminal domain-like"/>
    <property type="match status" value="1"/>
</dbReference>
<dbReference type="Gene3D" id="3.20.20.120">
    <property type="entry name" value="Enolase-like C-terminal domain"/>
    <property type="match status" value="1"/>
</dbReference>
<keyword evidence="4" id="KW-0324">Glycolysis</keyword>
<evidence type="ECO:0000256" key="2">
    <source>
        <dbReference type="ARBA" id="ARBA00009604"/>
    </source>
</evidence>
<evidence type="ECO:0000256" key="7">
    <source>
        <dbReference type="SAM" id="MobiDB-lite"/>
    </source>
</evidence>
<accession>A0A812C060</accession>
<comment type="pathway">
    <text evidence="1">Carbohydrate degradation; glycolysis; pyruvate from D-glyceraldehyde 3-phosphate: step 4/5.</text>
</comment>
<dbReference type="SMART" id="SM01193">
    <property type="entry name" value="Enolase_N"/>
    <property type="match status" value="1"/>
</dbReference>
<dbReference type="UniPathway" id="UPA00109">
    <property type="reaction ID" value="UER00187"/>
</dbReference>
<evidence type="ECO:0000259" key="8">
    <source>
        <dbReference type="SMART" id="SM01192"/>
    </source>
</evidence>
<dbReference type="GO" id="GO:0006096">
    <property type="term" value="P:glycolytic process"/>
    <property type="evidence" value="ECO:0007669"/>
    <property type="project" value="UniProtKB-UniPathway"/>
</dbReference>
<keyword evidence="5 10" id="KW-0456">Lyase</keyword>
<dbReference type="InterPro" id="IPR020811">
    <property type="entry name" value="Enolase_N"/>
</dbReference>